<proteinExistence type="predicted"/>
<dbReference type="Pfam" id="PF14822">
    <property type="entry name" value="Vasohibin"/>
    <property type="match status" value="1"/>
</dbReference>
<evidence type="ECO:0000313" key="3">
    <source>
        <dbReference type="Proteomes" id="UP000078046"/>
    </source>
</evidence>
<reference evidence="2 3" key="1">
    <citation type="submission" date="2016-04" db="EMBL/GenBank/DDBJ databases">
        <title>The genome of Intoshia linei affirms orthonectids as highly simplified spiralians.</title>
        <authorList>
            <person name="Mikhailov K.V."/>
            <person name="Slusarev G.S."/>
            <person name="Nikitin M.A."/>
            <person name="Logacheva M.D."/>
            <person name="Penin A."/>
            <person name="Aleoshin V."/>
            <person name="Panchin Y.V."/>
        </authorList>
    </citation>
    <scope>NUCLEOTIDE SEQUENCE [LARGE SCALE GENOMIC DNA]</scope>
    <source>
        <strain evidence="2">Intl2013</strain>
        <tissue evidence="2">Whole animal</tissue>
    </source>
</reference>
<keyword evidence="3" id="KW-1185">Reference proteome</keyword>
<organism evidence="2 3">
    <name type="scientific">Intoshia linei</name>
    <dbReference type="NCBI Taxonomy" id="1819745"/>
    <lineage>
        <taxon>Eukaryota</taxon>
        <taxon>Metazoa</taxon>
        <taxon>Spiralia</taxon>
        <taxon>Lophotrochozoa</taxon>
        <taxon>Mesozoa</taxon>
        <taxon>Orthonectida</taxon>
        <taxon>Rhopaluridae</taxon>
        <taxon>Intoshia</taxon>
    </lineage>
</organism>
<dbReference type="GO" id="GO:0005737">
    <property type="term" value="C:cytoplasm"/>
    <property type="evidence" value="ECO:0007669"/>
    <property type="project" value="InterPro"/>
</dbReference>
<dbReference type="OrthoDB" id="9974232at2759"/>
<evidence type="ECO:0000313" key="2">
    <source>
        <dbReference type="EMBL" id="OAF65910.1"/>
    </source>
</evidence>
<comment type="caution">
    <text evidence="2">The sequence shown here is derived from an EMBL/GenBank/DDBJ whole genome shotgun (WGS) entry which is preliminary data.</text>
</comment>
<dbReference type="InterPro" id="IPR028131">
    <property type="entry name" value="VASH1"/>
</dbReference>
<protein>
    <submittedName>
        <fullName evidence="2">Uncharacterized protein</fullName>
    </submittedName>
</protein>
<evidence type="ECO:0000256" key="1">
    <source>
        <dbReference type="PIRSR" id="PIRSR628131-1"/>
    </source>
</evidence>
<dbReference type="EMBL" id="LWCA01001101">
    <property type="protein sequence ID" value="OAF65910.1"/>
    <property type="molecule type" value="Genomic_DNA"/>
</dbReference>
<feature type="active site" evidence="1">
    <location>
        <position position="60"/>
    </location>
</feature>
<name>A0A177AVP7_9BILA</name>
<dbReference type="Proteomes" id="UP000078046">
    <property type="component" value="Unassembled WGS sequence"/>
</dbReference>
<dbReference type="AlphaFoldDB" id="A0A177AVP7"/>
<accession>A0A177AVP7</accession>
<feature type="active site" evidence="1">
    <location>
        <position position="95"/>
    </location>
</feature>
<dbReference type="PANTHER" id="PTHR15750">
    <property type="entry name" value="VASOHIBIN-1-LIKE ISOFORM X2"/>
    <property type="match status" value="1"/>
</dbReference>
<gene>
    <name evidence="2" type="ORF">A3Q56_06364</name>
</gene>
<feature type="active site" evidence="1">
    <location>
        <position position="112"/>
    </location>
</feature>
<dbReference type="PANTHER" id="PTHR15750:SF2">
    <property type="entry name" value="VASOHIBIN"/>
    <property type="match status" value="1"/>
</dbReference>
<sequence>MKQKIVKTKSNVKNIKLPTIENETHKSIIKEIDHFQNIISSIGIIGLANRIYESKLPIKCLEAVVLAMKLTNHINDLKRFTITFHSVCEGKKYKHIVLGVHVGNRYGAIGLSRRDSLMYKPVIYRKFSQLIKNYSNSYLEHEHALVYVGVGLPIPHDIYSCQKLIWKVLIYE</sequence>